<evidence type="ECO:0000313" key="8">
    <source>
        <dbReference type="EMBL" id="RFS86570.1"/>
    </source>
</evidence>
<dbReference type="FunFam" id="1.10.630.10:FF:000018">
    <property type="entry name" value="Cytochrome P450 monooxygenase"/>
    <property type="match status" value="1"/>
</dbReference>
<sequence length="395" mass="44308">MGIRYSLYDYATHDDPYPVYEQLRDHAPVYRNDAEDFWALSRHEDVVTAYRDFRRFSNANGILIDPSAWGPQAREHESFLAMDPPEHTRVRGLVFRAFTPRRIAALETQIRKIARGHLDRALEKTSFDFVEDFAALLPMDVISELVGVPEADRAEVRRLAHLVLQHEEGVHDMTVAGREAIGAQIAYFRDLVVERRRERRDDLASALLTAAEGDDHLTEAEIVGVLALIAGAGNETTTHLLSGAWYCAWRHLDRPSAAFDRIGPWIEETLRLESPAQGTARTVTEEFTLHGVTVPANARMQLLIGSANRDPRVFADPDRFDLGRDNTSKISFGSGRHYCIGANLARLEARVALEELTARVADYDIDESGARRARTPTVRGFTALPTTVTPRPSRG</sequence>
<dbReference type="OrthoDB" id="502624at2"/>
<dbReference type="GO" id="GO:0005506">
    <property type="term" value="F:iron ion binding"/>
    <property type="evidence" value="ECO:0007669"/>
    <property type="project" value="InterPro"/>
</dbReference>
<dbReference type="InterPro" id="IPR036396">
    <property type="entry name" value="Cyt_P450_sf"/>
</dbReference>
<evidence type="ECO:0000256" key="6">
    <source>
        <dbReference type="ARBA" id="ARBA00023033"/>
    </source>
</evidence>
<evidence type="ECO:0000256" key="1">
    <source>
        <dbReference type="ARBA" id="ARBA00010617"/>
    </source>
</evidence>
<dbReference type="EMBL" id="QVNQ01000002">
    <property type="protein sequence ID" value="RFS86570.1"/>
    <property type="molecule type" value="Genomic_DNA"/>
</dbReference>
<evidence type="ECO:0000256" key="5">
    <source>
        <dbReference type="ARBA" id="ARBA00023004"/>
    </source>
</evidence>
<dbReference type="PROSITE" id="PS00086">
    <property type="entry name" value="CYTOCHROME_P450"/>
    <property type="match status" value="1"/>
</dbReference>
<evidence type="ECO:0000256" key="4">
    <source>
        <dbReference type="ARBA" id="ARBA00023002"/>
    </source>
</evidence>
<proteinExistence type="inferred from homology"/>
<keyword evidence="5 7" id="KW-0408">Iron</keyword>
<dbReference type="Pfam" id="PF00067">
    <property type="entry name" value="p450"/>
    <property type="match status" value="1"/>
</dbReference>
<evidence type="ECO:0000256" key="7">
    <source>
        <dbReference type="RuleBase" id="RU000461"/>
    </source>
</evidence>
<dbReference type="RefSeq" id="WP_117398852.1">
    <property type="nucleotide sequence ID" value="NZ_QVNQ01000002.1"/>
</dbReference>
<reference evidence="8 9" key="1">
    <citation type="submission" date="2018-08" db="EMBL/GenBank/DDBJ databases">
        <title>Actinomadura spongicola sp. nov., isolated from marine sponge Leucetta chagosensis.</title>
        <authorList>
            <person name="Li L."/>
            <person name="Lin H.W."/>
        </authorList>
    </citation>
    <scope>NUCLEOTIDE SEQUENCE [LARGE SCALE GENOMIC DNA]</scope>
    <source>
        <strain evidence="8 9">LHW52907</strain>
    </source>
</reference>
<keyword evidence="3 7" id="KW-0479">Metal-binding</keyword>
<evidence type="ECO:0000313" key="9">
    <source>
        <dbReference type="Proteomes" id="UP000262882"/>
    </source>
</evidence>
<evidence type="ECO:0000256" key="3">
    <source>
        <dbReference type="ARBA" id="ARBA00022723"/>
    </source>
</evidence>
<dbReference type="PRINTS" id="PR00359">
    <property type="entry name" value="BP450"/>
</dbReference>
<dbReference type="InterPro" id="IPR002397">
    <property type="entry name" value="Cyt_P450_B"/>
</dbReference>
<gene>
    <name evidence="8" type="ORF">D0T12_08385</name>
</gene>
<dbReference type="PANTHER" id="PTHR46696:SF4">
    <property type="entry name" value="BIOTIN BIOSYNTHESIS CYTOCHROME P450"/>
    <property type="match status" value="1"/>
</dbReference>
<dbReference type="SUPFAM" id="SSF48264">
    <property type="entry name" value="Cytochrome P450"/>
    <property type="match status" value="1"/>
</dbReference>
<comment type="caution">
    <text evidence="8">The sequence shown here is derived from an EMBL/GenBank/DDBJ whole genome shotgun (WGS) entry which is preliminary data.</text>
</comment>
<protein>
    <submittedName>
        <fullName evidence="8">Cytochrome P450</fullName>
    </submittedName>
</protein>
<keyword evidence="2 7" id="KW-0349">Heme</keyword>
<dbReference type="InterPro" id="IPR017972">
    <property type="entry name" value="Cyt_P450_CS"/>
</dbReference>
<evidence type="ECO:0000256" key="2">
    <source>
        <dbReference type="ARBA" id="ARBA00022617"/>
    </source>
</evidence>
<dbReference type="GO" id="GO:0008395">
    <property type="term" value="F:steroid hydroxylase activity"/>
    <property type="evidence" value="ECO:0007669"/>
    <property type="project" value="TreeGrafter"/>
</dbReference>
<keyword evidence="4 7" id="KW-0560">Oxidoreductase</keyword>
<dbReference type="Proteomes" id="UP000262882">
    <property type="component" value="Unassembled WGS sequence"/>
</dbReference>
<dbReference type="GO" id="GO:0036199">
    <property type="term" value="F:cholest-4-en-3-one 26-monooxygenase activity"/>
    <property type="evidence" value="ECO:0007669"/>
    <property type="project" value="TreeGrafter"/>
</dbReference>
<dbReference type="Gene3D" id="1.10.630.10">
    <property type="entry name" value="Cytochrome P450"/>
    <property type="match status" value="1"/>
</dbReference>
<name>A0A372GMG7_9ACTN</name>
<organism evidence="8 9">
    <name type="scientific">Actinomadura spongiicola</name>
    <dbReference type="NCBI Taxonomy" id="2303421"/>
    <lineage>
        <taxon>Bacteria</taxon>
        <taxon>Bacillati</taxon>
        <taxon>Actinomycetota</taxon>
        <taxon>Actinomycetes</taxon>
        <taxon>Streptosporangiales</taxon>
        <taxon>Thermomonosporaceae</taxon>
        <taxon>Actinomadura</taxon>
    </lineage>
</organism>
<dbReference type="AlphaFoldDB" id="A0A372GMG7"/>
<dbReference type="GO" id="GO:0006707">
    <property type="term" value="P:cholesterol catabolic process"/>
    <property type="evidence" value="ECO:0007669"/>
    <property type="project" value="TreeGrafter"/>
</dbReference>
<dbReference type="GO" id="GO:0020037">
    <property type="term" value="F:heme binding"/>
    <property type="evidence" value="ECO:0007669"/>
    <property type="project" value="InterPro"/>
</dbReference>
<comment type="similarity">
    <text evidence="1 7">Belongs to the cytochrome P450 family.</text>
</comment>
<keyword evidence="6 7" id="KW-0503">Monooxygenase</keyword>
<keyword evidence="9" id="KW-1185">Reference proteome</keyword>
<dbReference type="PANTHER" id="PTHR46696">
    <property type="entry name" value="P450, PUTATIVE (EUROFUNG)-RELATED"/>
    <property type="match status" value="1"/>
</dbReference>
<accession>A0A372GMG7</accession>
<dbReference type="InterPro" id="IPR001128">
    <property type="entry name" value="Cyt_P450"/>
</dbReference>